<dbReference type="EMBL" id="SNRY01000172">
    <property type="protein sequence ID" value="KAA6345389.1"/>
    <property type="molecule type" value="Genomic_DNA"/>
</dbReference>
<comment type="caution">
    <text evidence="1">The sequence shown here is derived from an EMBL/GenBank/DDBJ whole genome shotgun (WGS) entry which is preliminary data.</text>
</comment>
<protein>
    <submittedName>
        <fullName evidence="1">Uncharacterized protein</fullName>
    </submittedName>
</protein>
<organism evidence="1">
    <name type="scientific">termite gut metagenome</name>
    <dbReference type="NCBI Taxonomy" id="433724"/>
    <lineage>
        <taxon>unclassified sequences</taxon>
        <taxon>metagenomes</taxon>
        <taxon>organismal metagenomes</taxon>
    </lineage>
</organism>
<evidence type="ECO:0000313" key="2">
    <source>
        <dbReference type="EMBL" id="KAA6345402.1"/>
    </source>
</evidence>
<dbReference type="EMBL" id="SNRY01000172">
    <property type="protein sequence ID" value="KAA6345402.1"/>
    <property type="molecule type" value="Genomic_DNA"/>
</dbReference>
<reference evidence="1" key="1">
    <citation type="submission" date="2019-03" db="EMBL/GenBank/DDBJ databases">
        <title>Single cell metagenomics reveals metabolic interactions within the superorganism composed of flagellate Streblomastix strix and complex community of Bacteroidetes bacteria on its surface.</title>
        <authorList>
            <person name="Treitli S.C."/>
            <person name="Kolisko M."/>
            <person name="Husnik F."/>
            <person name="Keeling P."/>
            <person name="Hampl V."/>
        </authorList>
    </citation>
    <scope>NUCLEOTIDE SEQUENCE</scope>
    <source>
        <strain evidence="1">STM</strain>
    </source>
</reference>
<gene>
    <name evidence="1" type="ORF">EZS27_007029</name>
    <name evidence="2" type="ORF">EZS27_007042</name>
</gene>
<name>A0A5J4SGX3_9ZZZZ</name>
<evidence type="ECO:0000313" key="1">
    <source>
        <dbReference type="EMBL" id="KAA6345389.1"/>
    </source>
</evidence>
<dbReference type="AlphaFoldDB" id="A0A5J4SGX3"/>
<sequence>MNEVTKTFYLNNEFSIEFDTVFSKNHLKKKKEYPQNRNLLFV</sequence>
<proteinExistence type="predicted"/>
<accession>A0A5J4SGX3</accession>